<keyword evidence="15" id="KW-1185">Reference proteome</keyword>
<keyword evidence="9 11" id="KW-0378">Hydrolase</keyword>
<comment type="cofactor">
    <cofactor evidence="1">
        <name>Mg(2+)</name>
        <dbReference type="ChEBI" id="CHEBI:18420"/>
    </cofactor>
</comment>
<dbReference type="EMBL" id="CP039393">
    <property type="protein sequence ID" value="QCD34508.1"/>
    <property type="molecule type" value="Genomic_DNA"/>
</dbReference>
<dbReference type="Pfam" id="PF01693">
    <property type="entry name" value="Cauli_VI"/>
    <property type="match status" value="1"/>
</dbReference>
<dbReference type="GO" id="GO:0005737">
    <property type="term" value="C:cytoplasm"/>
    <property type="evidence" value="ECO:0007669"/>
    <property type="project" value="UniProtKB-SubCell"/>
</dbReference>
<dbReference type="Proteomes" id="UP000297031">
    <property type="component" value="Chromosome"/>
</dbReference>
<evidence type="ECO:0000313" key="15">
    <source>
        <dbReference type="Proteomes" id="UP000297031"/>
    </source>
</evidence>
<dbReference type="PROSITE" id="PS50879">
    <property type="entry name" value="RNASE_H_1"/>
    <property type="match status" value="1"/>
</dbReference>
<sequence>MNQRKFYVVWSGNAPGIYDSWEECKAQVEGYPGARYKGFNSLEDATMAFRGDAEDELYALRAIAGHGTPIVNYEAFPEIERNAIAVDAACAGNPGRMEYRGVDVASGVELFRFGPVDDGTNNVGEFLALVHALALCKQQGWTMPIYSDSRTAQAWVRNRHAKTSLAKTPRNAKLHQLIARAEAWLNNNTYPNRIIKWKTEEWGEIPADFGRK</sequence>
<dbReference type="RefSeq" id="WP_136409517.1">
    <property type="nucleotide sequence ID" value="NZ_CP039393.1"/>
</dbReference>
<dbReference type="SUPFAM" id="SSF55658">
    <property type="entry name" value="L9 N-domain-like"/>
    <property type="match status" value="1"/>
</dbReference>
<dbReference type="KEGG" id="mgod:E7746_00730"/>
<feature type="binding site" evidence="12">
    <location>
        <position position="125"/>
    </location>
    <ligand>
        <name>Mg(2+)</name>
        <dbReference type="ChEBI" id="CHEBI:18420"/>
        <label>2</label>
    </ligand>
</feature>
<evidence type="ECO:0000256" key="1">
    <source>
        <dbReference type="ARBA" id="ARBA00001946"/>
    </source>
</evidence>
<evidence type="ECO:0000259" key="13">
    <source>
        <dbReference type="PROSITE" id="PS50879"/>
    </source>
</evidence>
<keyword evidence="8 11" id="KW-0255">Endonuclease</keyword>
<feature type="binding site" evidence="12">
    <location>
        <position position="148"/>
    </location>
    <ligand>
        <name>Mg(2+)</name>
        <dbReference type="ChEBI" id="CHEBI:18420"/>
        <label>2</label>
    </ligand>
</feature>
<evidence type="ECO:0000256" key="5">
    <source>
        <dbReference type="ARBA" id="ARBA00017721"/>
    </source>
</evidence>
<reference evidence="14 15" key="1">
    <citation type="submission" date="2019-02" db="EMBL/GenBank/DDBJ databases">
        <title>Isolation and identification of novel species under the genus Muribaculum.</title>
        <authorList>
            <person name="Miyake S."/>
            <person name="Ding Y."/>
            <person name="Low A."/>
            <person name="Soh M."/>
            <person name="Seedorf H."/>
        </authorList>
    </citation>
    <scope>NUCLEOTIDE SEQUENCE [LARGE SCALE GENOMIC DNA]</scope>
    <source>
        <strain evidence="14 15">TLL-A4</strain>
    </source>
</reference>
<dbReference type="GO" id="GO:0004523">
    <property type="term" value="F:RNA-DNA hybrid ribonuclease activity"/>
    <property type="evidence" value="ECO:0007669"/>
    <property type="project" value="UniProtKB-UniRule"/>
</dbReference>
<dbReference type="InterPro" id="IPR012337">
    <property type="entry name" value="RNaseH-like_sf"/>
</dbReference>
<comment type="function">
    <text evidence="2 11">Endonuclease that specifically degrades the RNA of RNA-DNA hybrids.</text>
</comment>
<comment type="similarity">
    <text evidence="3 11">Belongs to the RNase H family.</text>
</comment>
<dbReference type="AlphaFoldDB" id="A0A4P7VMT3"/>
<dbReference type="GO" id="GO:0003676">
    <property type="term" value="F:nucleic acid binding"/>
    <property type="evidence" value="ECO:0007669"/>
    <property type="project" value="UniProtKB-UniRule"/>
</dbReference>
<evidence type="ECO:0000256" key="2">
    <source>
        <dbReference type="ARBA" id="ARBA00004065"/>
    </source>
</evidence>
<name>A0A4P7VMT3_9BACT</name>
<dbReference type="OrthoDB" id="9811552at2"/>
<comment type="catalytic activity">
    <reaction evidence="11">
        <text>Endonucleolytic cleavage to 5'-phosphomonoester.</text>
        <dbReference type="EC" id="3.1.26.4"/>
    </reaction>
</comment>
<keyword evidence="6 11" id="KW-0540">Nuclease</keyword>
<evidence type="ECO:0000256" key="12">
    <source>
        <dbReference type="PIRSR" id="PIRSR037839-1"/>
    </source>
</evidence>
<evidence type="ECO:0000256" key="4">
    <source>
        <dbReference type="ARBA" id="ARBA00012180"/>
    </source>
</evidence>
<dbReference type="InterPro" id="IPR002156">
    <property type="entry name" value="RNaseH_domain"/>
</dbReference>
<dbReference type="PIRSF" id="PIRSF037839">
    <property type="entry name" value="Ribonuclease_H"/>
    <property type="match status" value="1"/>
</dbReference>
<dbReference type="InterPro" id="IPR037056">
    <property type="entry name" value="RNase_H1_N_sf"/>
</dbReference>
<dbReference type="Pfam" id="PF00075">
    <property type="entry name" value="RNase_H"/>
    <property type="match status" value="1"/>
</dbReference>
<keyword evidence="11" id="KW-0963">Cytoplasm</keyword>
<evidence type="ECO:0000313" key="14">
    <source>
        <dbReference type="EMBL" id="QCD34508.1"/>
    </source>
</evidence>
<feature type="binding site" evidence="12">
    <location>
        <position position="87"/>
    </location>
    <ligand>
        <name>Mg(2+)</name>
        <dbReference type="ChEBI" id="CHEBI:18420"/>
        <label>1</label>
    </ligand>
</feature>
<dbReference type="Gene3D" id="3.40.970.10">
    <property type="entry name" value="Ribonuclease H1, N-terminal domain"/>
    <property type="match status" value="1"/>
</dbReference>
<evidence type="ECO:0000256" key="9">
    <source>
        <dbReference type="ARBA" id="ARBA00022801"/>
    </source>
</evidence>
<dbReference type="Gene3D" id="3.30.420.10">
    <property type="entry name" value="Ribonuclease H-like superfamily/Ribonuclease H"/>
    <property type="match status" value="1"/>
</dbReference>
<gene>
    <name evidence="14" type="ORF">E7746_00730</name>
</gene>
<comment type="cofactor">
    <cofactor evidence="12">
        <name>Mn(2+)</name>
        <dbReference type="ChEBI" id="CHEBI:29035"/>
    </cofactor>
    <cofactor evidence="12">
        <name>Mg(2+)</name>
        <dbReference type="ChEBI" id="CHEBI:18420"/>
    </cofactor>
    <text evidence="12">Binds 2 metal ions per subunit. Manganese or magnesium.</text>
</comment>
<dbReference type="InterPro" id="IPR036397">
    <property type="entry name" value="RNaseH_sf"/>
</dbReference>
<accession>A0A4P7VMT3</accession>
<feature type="domain" description="RNase H type-1" evidence="13">
    <location>
        <begin position="78"/>
        <end position="212"/>
    </location>
</feature>
<comment type="subcellular location">
    <subcellularLocation>
        <location evidence="11">Cytoplasm</location>
    </subcellularLocation>
</comment>
<dbReference type="FunFam" id="3.40.970.10:FF:000002">
    <property type="entry name" value="Ribonuclease H"/>
    <property type="match status" value="1"/>
</dbReference>
<evidence type="ECO:0000256" key="10">
    <source>
        <dbReference type="ARBA" id="ARBA00022842"/>
    </source>
</evidence>
<keyword evidence="10 11" id="KW-0460">Magnesium</keyword>
<proteinExistence type="inferred from homology"/>
<feature type="binding site" evidence="12">
    <location>
        <position position="208"/>
    </location>
    <ligand>
        <name>Mg(2+)</name>
        <dbReference type="ChEBI" id="CHEBI:18420"/>
        <label>1</label>
    </ligand>
</feature>
<dbReference type="InterPro" id="IPR017290">
    <property type="entry name" value="RNase_H_bac"/>
</dbReference>
<dbReference type="InterPro" id="IPR009027">
    <property type="entry name" value="Ribosomal_bL9/RNase_H1_N"/>
</dbReference>
<dbReference type="InterPro" id="IPR011320">
    <property type="entry name" value="RNase_H1_N"/>
</dbReference>
<dbReference type="SUPFAM" id="SSF53098">
    <property type="entry name" value="Ribonuclease H-like"/>
    <property type="match status" value="1"/>
</dbReference>
<protein>
    <recommendedName>
        <fullName evidence="5 11">Ribonuclease H</fullName>
        <ecNumber evidence="4 11">3.1.26.4</ecNumber>
    </recommendedName>
</protein>
<keyword evidence="12" id="KW-0464">Manganese</keyword>
<organism evidence="14 15">
    <name type="scientific">Muribaculum gordoncarteri</name>
    <dbReference type="NCBI Taxonomy" id="2530390"/>
    <lineage>
        <taxon>Bacteria</taxon>
        <taxon>Pseudomonadati</taxon>
        <taxon>Bacteroidota</taxon>
        <taxon>Bacteroidia</taxon>
        <taxon>Bacteroidales</taxon>
        <taxon>Muribaculaceae</taxon>
        <taxon>Muribaculum</taxon>
    </lineage>
</organism>
<keyword evidence="7 11" id="KW-0479">Metal-binding</keyword>
<evidence type="ECO:0000256" key="7">
    <source>
        <dbReference type="ARBA" id="ARBA00022723"/>
    </source>
</evidence>
<evidence type="ECO:0000256" key="8">
    <source>
        <dbReference type="ARBA" id="ARBA00022759"/>
    </source>
</evidence>
<dbReference type="GO" id="GO:0046872">
    <property type="term" value="F:metal ion binding"/>
    <property type="evidence" value="ECO:0007669"/>
    <property type="project" value="UniProtKB-KW"/>
</dbReference>
<evidence type="ECO:0000256" key="3">
    <source>
        <dbReference type="ARBA" id="ARBA00005300"/>
    </source>
</evidence>
<dbReference type="EC" id="3.1.26.4" evidence="4 11"/>
<evidence type="ECO:0000256" key="6">
    <source>
        <dbReference type="ARBA" id="ARBA00022722"/>
    </source>
</evidence>
<evidence type="ECO:0000256" key="11">
    <source>
        <dbReference type="PIRNR" id="PIRNR037839"/>
    </source>
</evidence>